<sequence length="66" mass="7600">MHLSQMFSQQATTHDVPPPPSTPRLAFIHKLKQFDEARPFRLVPGRYTTVATVHEMLAEHNLFESL</sequence>
<gene>
    <name evidence="2" type="ORF">B0H17DRAFT_1029618</name>
</gene>
<evidence type="ECO:0000256" key="1">
    <source>
        <dbReference type="SAM" id="MobiDB-lite"/>
    </source>
</evidence>
<feature type="non-terminal residue" evidence="2">
    <location>
        <position position="66"/>
    </location>
</feature>
<reference evidence="2" key="1">
    <citation type="submission" date="2023-03" db="EMBL/GenBank/DDBJ databases">
        <title>Massive genome expansion in bonnet fungi (Mycena s.s.) driven by repeated elements and novel gene families across ecological guilds.</title>
        <authorList>
            <consortium name="Lawrence Berkeley National Laboratory"/>
            <person name="Harder C.B."/>
            <person name="Miyauchi S."/>
            <person name="Viragh M."/>
            <person name="Kuo A."/>
            <person name="Thoen E."/>
            <person name="Andreopoulos B."/>
            <person name="Lu D."/>
            <person name="Skrede I."/>
            <person name="Drula E."/>
            <person name="Henrissat B."/>
            <person name="Morin E."/>
            <person name="Kohler A."/>
            <person name="Barry K."/>
            <person name="LaButti K."/>
            <person name="Morin E."/>
            <person name="Salamov A."/>
            <person name="Lipzen A."/>
            <person name="Mereny Z."/>
            <person name="Hegedus B."/>
            <person name="Baldrian P."/>
            <person name="Stursova M."/>
            <person name="Weitz H."/>
            <person name="Taylor A."/>
            <person name="Grigoriev I.V."/>
            <person name="Nagy L.G."/>
            <person name="Martin F."/>
            <person name="Kauserud H."/>
        </authorList>
    </citation>
    <scope>NUCLEOTIDE SEQUENCE</scope>
    <source>
        <strain evidence="2">CBHHK067</strain>
    </source>
</reference>
<dbReference type="AlphaFoldDB" id="A0AAD7H166"/>
<dbReference type="Proteomes" id="UP001221757">
    <property type="component" value="Unassembled WGS sequence"/>
</dbReference>
<comment type="caution">
    <text evidence="2">The sequence shown here is derived from an EMBL/GenBank/DDBJ whole genome shotgun (WGS) entry which is preliminary data.</text>
</comment>
<name>A0AAD7H166_MYCRO</name>
<evidence type="ECO:0000313" key="3">
    <source>
        <dbReference type="Proteomes" id="UP001221757"/>
    </source>
</evidence>
<keyword evidence="3" id="KW-1185">Reference proteome</keyword>
<feature type="region of interest" description="Disordered" evidence="1">
    <location>
        <begin position="1"/>
        <end position="23"/>
    </location>
</feature>
<protein>
    <submittedName>
        <fullName evidence="2">Uncharacterized protein</fullName>
    </submittedName>
</protein>
<proteinExistence type="predicted"/>
<accession>A0AAD7H166</accession>
<organism evidence="2 3">
    <name type="scientific">Mycena rosella</name>
    <name type="common">Pink bonnet</name>
    <name type="synonym">Agaricus rosellus</name>
    <dbReference type="NCBI Taxonomy" id="1033263"/>
    <lineage>
        <taxon>Eukaryota</taxon>
        <taxon>Fungi</taxon>
        <taxon>Dikarya</taxon>
        <taxon>Basidiomycota</taxon>
        <taxon>Agaricomycotina</taxon>
        <taxon>Agaricomycetes</taxon>
        <taxon>Agaricomycetidae</taxon>
        <taxon>Agaricales</taxon>
        <taxon>Marasmiineae</taxon>
        <taxon>Mycenaceae</taxon>
        <taxon>Mycena</taxon>
    </lineage>
</organism>
<dbReference type="EMBL" id="JARKIE010000002">
    <property type="protein sequence ID" value="KAJ7709883.1"/>
    <property type="molecule type" value="Genomic_DNA"/>
</dbReference>
<evidence type="ECO:0000313" key="2">
    <source>
        <dbReference type="EMBL" id="KAJ7709883.1"/>
    </source>
</evidence>
<feature type="compositionally biased region" description="Polar residues" evidence="1">
    <location>
        <begin position="1"/>
        <end position="13"/>
    </location>
</feature>